<evidence type="ECO:0000256" key="2">
    <source>
        <dbReference type="ARBA" id="ARBA00038115"/>
    </source>
</evidence>
<evidence type="ECO:0000259" key="4">
    <source>
        <dbReference type="Pfam" id="PF00561"/>
    </source>
</evidence>
<evidence type="ECO:0000256" key="3">
    <source>
        <dbReference type="SAM" id="Phobius"/>
    </source>
</evidence>
<feature type="transmembrane region" description="Helical" evidence="3">
    <location>
        <begin position="21"/>
        <end position="40"/>
    </location>
</feature>
<evidence type="ECO:0000313" key="6">
    <source>
        <dbReference type="Proteomes" id="UP001464891"/>
    </source>
</evidence>
<dbReference type="InterPro" id="IPR029058">
    <property type="entry name" value="AB_hydrolase_fold"/>
</dbReference>
<evidence type="ECO:0000313" key="5">
    <source>
        <dbReference type="EMBL" id="MEP0820573.1"/>
    </source>
</evidence>
<dbReference type="RefSeq" id="WP_190442047.1">
    <property type="nucleotide sequence ID" value="NZ_JAMPKM010000034.1"/>
</dbReference>
<proteinExistence type="inferred from homology"/>
<comment type="caution">
    <text evidence="5">The sequence shown here is derived from an EMBL/GenBank/DDBJ whole genome shotgun (WGS) entry which is preliminary data.</text>
</comment>
<comment type="similarity">
    <text evidence="2">Belongs to the AB hydrolase superfamily. FUS2 hydrolase family.</text>
</comment>
<dbReference type="Gene3D" id="3.40.50.1820">
    <property type="entry name" value="alpha/beta hydrolase"/>
    <property type="match status" value="1"/>
</dbReference>
<dbReference type="Proteomes" id="UP001464891">
    <property type="component" value="Unassembled WGS sequence"/>
</dbReference>
<keyword evidence="1 5" id="KW-0378">Hydrolase</keyword>
<keyword evidence="3" id="KW-0472">Membrane</keyword>
<dbReference type="EMBL" id="JAMPKM010000034">
    <property type="protein sequence ID" value="MEP0820573.1"/>
    <property type="molecule type" value="Genomic_DNA"/>
</dbReference>
<organism evidence="5 6">
    <name type="scientific">Trichocoleus desertorum GB2-A4</name>
    <dbReference type="NCBI Taxonomy" id="2933944"/>
    <lineage>
        <taxon>Bacteria</taxon>
        <taxon>Bacillati</taxon>
        <taxon>Cyanobacteriota</taxon>
        <taxon>Cyanophyceae</taxon>
        <taxon>Leptolyngbyales</taxon>
        <taxon>Trichocoleusaceae</taxon>
        <taxon>Trichocoleus</taxon>
    </lineage>
</organism>
<name>A0ABV0JFL8_9CYAN</name>
<protein>
    <submittedName>
        <fullName evidence="5">Alpha/beta fold hydrolase</fullName>
    </submittedName>
</protein>
<keyword evidence="3" id="KW-1133">Transmembrane helix</keyword>
<gene>
    <name evidence="5" type="ORF">NC998_26135</name>
</gene>
<dbReference type="GO" id="GO:0016787">
    <property type="term" value="F:hydrolase activity"/>
    <property type="evidence" value="ECO:0007669"/>
    <property type="project" value="UniProtKB-KW"/>
</dbReference>
<dbReference type="PANTHER" id="PTHR22946">
    <property type="entry name" value="DIENELACTONE HYDROLASE DOMAIN-CONTAINING PROTEIN-RELATED"/>
    <property type="match status" value="1"/>
</dbReference>
<evidence type="ECO:0000256" key="1">
    <source>
        <dbReference type="ARBA" id="ARBA00022801"/>
    </source>
</evidence>
<keyword evidence="6" id="KW-1185">Reference proteome</keyword>
<keyword evidence="3" id="KW-0812">Transmembrane</keyword>
<dbReference type="SUPFAM" id="SSF53474">
    <property type="entry name" value="alpha/beta-Hydrolases"/>
    <property type="match status" value="1"/>
</dbReference>
<reference evidence="5 6" key="1">
    <citation type="submission" date="2022-04" db="EMBL/GenBank/DDBJ databases">
        <title>Positive selection, recombination, and allopatry shape intraspecific diversity of widespread and dominant cyanobacteria.</title>
        <authorList>
            <person name="Wei J."/>
            <person name="Shu W."/>
            <person name="Hu C."/>
        </authorList>
    </citation>
    <scope>NUCLEOTIDE SEQUENCE [LARGE SCALE GENOMIC DNA]</scope>
    <source>
        <strain evidence="5 6">GB2-A4</strain>
    </source>
</reference>
<dbReference type="InterPro" id="IPR000073">
    <property type="entry name" value="AB_hydrolase_1"/>
</dbReference>
<sequence>MKATGSDSINRKPPNYLALKLAAGISALLVVGYLGISAYAGHTLSTPKQSFDPLQASVFVVPPQEVEFRTSDNLEIKGWFIPAKTTDKVLILVHGLNSSRTLELAGKFPEFGSAMNQKGFSILMIDLRGHGQSTPSRFTFGITERRDVIAAADWLKTKGFKPQKIGVLGVSMGSAAVIGAAANDPDIGAVVTDSGYAEVYPVIQQHWHSASGLPEIFLPSTMLFGHLWTGHDPISSKPVQEIGRISPRPVLIIHSAIDPYTPVDNARQLKAAYPLAEYWETQAKTHPESYNTNPKIYVDKVADFYNRSLK</sequence>
<dbReference type="InterPro" id="IPR050261">
    <property type="entry name" value="FrsA_esterase"/>
</dbReference>
<dbReference type="Pfam" id="PF00561">
    <property type="entry name" value="Abhydrolase_1"/>
    <property type="match status" value="1"/>
</dbReference>
<dbReference type="PANTHER" id="PTHR22946:SF9">
    <property type="entry name" value="POLYKETIDE TRANSFERASE AF380"/>
    <property type="match status" value="1"/>
</dbReference>
<accession>A0ABV0JFL8</accession>
<feature type="domain" description="AB hydrolase-1" evidence="4">
    <location>
        <begin position="89"/>
        <end position="203"/>
    </location>
</feature>